<sequence>MRKPSILTPHAQAGAVAACCLLVAVRRQELPLFAGSLVAWSPLAQRRSEPREQAPAISAS</sequence>
<reference evidence="1" key="1">
    <citation type="submission" date="2020-06" db="EMBL/GenBank/DDBJ databases">
        <authorList>
            <person name="Li T."/>
            <person name="Hu X."/>
            <person name="Zhang T."/>
            <person name="Song X."/>
            <person name="Zhang H."/>
            <person name="Dai N."/>
            <person name="Sheng W."/>
            <person name="Hou X."/>
            <person name="Wei L."/>
        </authorList>
    </citation>
    <scope>NUCLEOTIDE SEQUENCE</scope>
    <source>
        <strain evidence="1">KEN1</strain>
        <tissue evidence="1">Leaf</tissue>
    </source>
</reference>
<protein>
    <submittedName>
        <fullName evidence="1">Uncharacterized protein</fullName>
    </submittedName>
</protein>
<dbReference type="PROSITE" id="PS51257">
    <property type="entry name" value="PROKAR_LIPOPROTEIN"/>
    <property type="match status" value="1"/>
</dbReference>
<gene>
    <name evidence="1" type="ORF">Slati_4438600</name>
</gene>
<name>A0AAW2SQK9_9LAMI</name>
<accession>A0AAW2SQK9</accession>
<proteinExistence type="predicted"/>
<comment type="caution">
    <text evidence="1">The sequence shown here is derived from an EMBL/GenBank/DDBJ whole genome shotgun (WGS) entry which is preliminary data.</text>
</comment>
<dbReference type="AlphaFoldDB" id="A0AAW2SQK9"/>
<dbReference type="EMBL" id="JACGWN010000016">
    <property type="protein sequence ID" value="KAL0394724.1"/>
    <property type="molecule type" value="Genomic_DNA"/>
</dbReference>
<reference evidence="1" key="2">
    <citation type="journal article" date="2024" name="Plant">
        <title>Genomic evolution and insights into agronomic trait innovations of Sesamum species.</title>
        <authorList>
            <person name="Miao H."/>
            <person name="Wang L."/>
            <person name="Qu L."/>
            <person name="Liu H."/>
            <person name="Sun Y."/>
            <person name="Le M."/>
            <person name="Wang Q."/>
            <person name="Wei S."/>
            <person name="Zheng Y."/>
            <person name="Lin W."/>
            <person name="Duan Y."/>
            <person name="Cao H."/>
            <person name="Xiong S."/>
            <person name="Wang X."/>
            <person name="Wei L."/>
            <person name="Li C."/>
            <person name="Ma Q."/>
            <person name="Ju M."/>
            <person name="Zhao R."/>
            <person name="Li G."/>
            <person name="Mu C."/>
            <person name="Tian Q."/>
            <person name="Mei H."/>
            <person name="Zhang T."/>
            <person name="Gao T."/>
            <person name="Zhang H."/>
        </authorList>
    </citation>
    <scope>NUCLEOTIDE SEQUENCE</scope>
    <source>
        <strain evidence="1">KEN1</strain>
    </source>
</reference>
<organism evidence="1">
    <name type="scientific">Sesamum latifolium</name>
    <dbReference type="NCBI Taxonomy" id="2727402"/>
    <lineage>
        <taxon>Eukaryota</taxon>
        <taxon>Viridiplantae</taxon>
        <taxon>Streptophyta</taxon>
        <taxon>Embryophyta</taxon>
        <taxon>Tracheophyta</taxon>
        <taxon>Spermatophyta</taxon>
        <taxon>Magnoliopsida</taxon>
        <taxon>eudicotyledons</taxon>
        <taxon>Gunneridae</taxon>
        <taxon>Pentapetalae</taxon>
        <taxon>asterids</taxon>
        <taxon>lamiids</taxon>
        <taxon>Lamiales</taxon>
        <taxon>Pedaliaceae</taxon>
        <taxon>Sesamum</taxon>
    </lineage>
</organism>
<evidence type="ECO:0000313" key="1">
    <source>
        <dbReference type="EMBL" id="KAL0394724.1"/>
    </source>
</evidence>